<evidence type="ECO:0000256" key="1">
    <source>
        <dbReference type="SAM" id="Phobius"/>
    </source>
</evidence>
<reference evidence="2" key="1">
    <citation type="submission" date="2019-11" db="EMBL/GenBank/DDBJ databases">
        <authorList>
            <person name="Liu Y."/>
            <person name="Hou J."/>
            <person name="Li T.-Q."/>
            <person name="Guan C.-H."/>
            <person name="Wu X."/>
            <person name="Wu H.-Z."/>
            <person name="Ling F."/>
            <person name="Zhang R."/>
            <person name="Shi X.-G."/>
            <person name="Ren J.-P."/>
            <person name="Chen E.-F."/>
            <person name="Sun J.-M."/>
        </authorList>
    </citation>
    <scope>NUCLEOTIDE SEQUENCE</scope>
    <source>
        <strain evidence="2">Adult_tree_wgs_1</strain>
        <tissue evidence="2">Leaves</tissue>
    </source>
</reference>
<name>A0A834HE98_RHOSS</name>
<sequence length="78" mass="8843">MKPECYDQIAKKDDFASANDDQLAFVPYLLNFQVLLCTRAIYVLIRQVGPWNKCRSLVINFVRGGQFAGSFSPEAKLL</sequence>
<accession>A0A834HE98</accession>
<gene>
    <name evidence="2" type="ORF">RHSIM_Rhsim02G0057200</name>
</gene>
<keyword evidence="1" id="KW-0472">Membrane</keyword>
<keyword evidence="3" id="KW-1185">Reference proteome</keyword>
<dbReference type="AlphaFoldDB" id="A0A834HE98"/>
<protein>
    <submittedName>
        <fullName evidence="2">Uncharacterized protein</fullName>
    </submittedName>
</protein>
<dbReference type="Proteomes" id="UP000626092">
    <property type="component" value="Unassembled WGS sequence"/>
</dbReference>
<keyword evidence="1" id="KW-0812">Transmembrane</keyword>
<dbReference type="EMBL" id="WJXA01000002">
    <property type="protein sequence ID" value="KAF7151518.1"/>
    <property type="molecule type" value="Genomic_DNA"/>
</dbReference>
<comment type="caution">
    <text evidence="2">The sequence shown here is derived from an EMBL/GenBank/DDBJ whole genome shotgun (WGS) entry which is preliminary data.</text>
</comment>
<organism evidence="2 3">
    <name type="scientific">Rhododendron simsii</name>
    <name type="common">Sims's rhododendron</name>
    <dbReference type="NCBI Taxonomy" id="118357"/>
    <lineage>
        <taxon>Eukaryota</taxon>
        <taxon>Viridiplantae</taxon>
        <taxon>Streptophyta</taxon>
        <taxon>Embryophyta</taxon>
        <taxon>Tracheophyta</taxon>
        <taxon>Spermatophyta</taxon>
        <taxon>Magnoliopsida</taxon>
        <taxon>eudicotyledons</taxon>
        <taxon>Gunneridae</taxon>
        <taxon>Pentapetalae</taxon>
        <taxon>asterids</taxon>
        <taxon>Ericales</taxon>
        <taxon>Ericaceae</taxon>
        <taxon>Ericoideae</taxon>
        <taxon>Rhodoreae</taxon>
        <taxon>Rhododendron</taxon>
    </lineage>
</organism>
<keyword evidence="1" id="KW-1133">Transmembrane helix</keyword>
<proteinExistence type="predicted"/>
<evidence type="ECO:0000313" key="2">
    <source>
        <dbReference type="EMBL" id="KAF7151518.1"/>
    </source>
</evidence>
<feature type="transmembrane region" description="Helical" evidence="1">
    <location>
        <begin position="25"/>
        <end position="45"/>
    </location>
</feature>
<evidence type="ECO:0000313" key="3">
    <source>
        <dbReference type="Proteomes" id="UP000626092"/>
    </source>
</evidence>